<dbReference type="OrthoDB" id="4772757at2759"/>
<accession>A0A179FRC0</accession>
<gene>
    <name evidence="3" type="ORF">VFPPC_04101</name>
</gene>
<dbReference type="STRING" id="1380566.A0A179FRC0"/>
<comment type="caution">
    <text evidence="3">The sequence shown here is derived from an EMBL/GenBank/DDBJ whole genome shotgun (WGS) entry which is preliminary data.</text>
</comment>
<evidence type="ECO:0000313" key="4">
    <source>
        <dbReference type="Proteomes" id="UP000078397"/>
    </source>
</evidence>
<proteinExistence type="predicted"/>
<sequence>MDAETKGLSLHHMPGEVLLLIGSHLKLVADIAHLSRVNRHFHCWFDPVLYDPQQRRIQLDRLALPSAVQAACTPGVSKAIQAGASVNDNFDELPRLKGCYDLDSRVLCHAVYHGHGDIVKVLLDAGATQPEARWWRVPRWPNKWLHFHENDFVFESILEVAVQNSKLEIAESLLQHDRFTTTQQVFPGLVVAARQGHDEIFRKLLERLKDNYDNLSDEDKDGPVKEVQGNMKLWFVGSVIRDICDTPGKESVAVKSIMKQVLEYIKTRRWSISGPKSLHQVCLGYYDDPELVKMLVEAGCDPMEIGDDFDHLPINSALRDGKANISRYLLDKGYYRKNTMEIERLFNDLCSGRGDDAVDIAKRLWRRLSPSKDIFSPWQCDVEEVIRSNCTSGRGQLFQFLFDNDPEVKEAVTKSSNRHRFLNHACVANTTGHLAIAALLLKNGADPNSPSERGEIPLQTACESAGHDMIKLLLTYGAEPVRKPLGGSYLTAFNASWKREDFEAIRIMLEHLKIPIPPLGLGVNDGAAKRCDAVEELKKFDIHLSLDQYFLNAVAKGDIETMDYLFKHGHYQLKHDTSNFRLQMDHPLVLAVASGQVAAARKCLEMGYDPEAVSAWLCQGVTREVFRPSHVTQGQGTFPLDNRGLITRAAYDGNLEMVKLLLDGQRVNVLDASRGLELAVGTTRDIRMVRTLYAYLYLGRVEPKPKILPFLFEIAERDPKGRMRNALERMVN</sequence>
<protein>
    <submittedName>
        <fullName evidence="3">Ankyrin repeats (3 copies) domain-containing protein</fullName>
    </submittedName>
</protein>
<dbReference type="PANTHER" id="PTHR24198">
    <property type="entry name" value="ANKYRIN REPEAT AND PROTEIN KINASE DOMAIN-CONTAINING PROTEIN"/>
    <property type="match status" value="1"/>
</dbReference>
<dbReference type="Pfam" id="PF12796">
    <property type="entry name" value="Ank_2"/>
    <property type="match status" value="1"/>
</dbReference>
<dbReference type="Proteomes" id="UP000078397">
    <property type="component" value="Unassembled WGS sequence"/>
</dbReference>
<dbReference type="EMBL" id="LSBJ02000003">
    <property type="protein sequence ID" value="OAQ67750.1"/>
    <property type="molecule type" value="Genomic_DNA"/>
</dbReference>
<dbReference type="InterPro" id="IPR002110">
    <property type="entry name" value="Ankyrin_rpt"/>
</dbReference>
<evidence type="ECO:0000256" key="2">
    <source>
        <dbReference type="ARBA" id="ARBA00023043"/>
    </source>
</evidence>
<keyword evidence="4" id="KW-1185">Reference proteome</keyword>
<dbReference type="AlphaFoldDB" id="A0A179FRC0"/>
<dbReference type="GeneID" id="28847502"/>
<evidence type="ECO:0000256" key="1">
    <source>
        <dbReference type="ARBA" id="ARBA00022737"/>
    </source>
</evidence>
<dbReference type="InterPro" id="IPR036770">
    <property type="entry name" value="Ankyrin_rpt-contain_sf"/>
</dbReference>
<keyword evidence="1" id="KW-0677">Repeat</keyword>
<name>A0A179FRC0_METCM</name>
<reference evidence="3 4" key="1">
    <citation type="journal article" date="2016" name="PLoS Pathog.">
        <title>Biosynthesis of antibiotic leucinostatins in bio-control fungus Purpureocillium lilacinum and their inhibition on phytophthora revealed by genome mining.</title>
        <authorList>
            <person name="Wang G."/>
            <person name="Liu Z."/>
            <person name="Lin R."/>
            <person name="Li E."/>
            <person name="Mao Z."/>
            <person name="Ling J."/>
            <person name="Yang Y."/>
            <person name="Yin W.B."/>
            <person name="Xie B."/>
        </authorList>
    </citation>
    <scope>NUCLEOTIDE SEQUENCE [LARGE SCALE GENOMIC DNA]</scope>
    <source>
        <strain evidence="3">170</strain>
    </source>
</reference>
<keyword evidence="2" id="KW-0040">ANK repeat</keyword>
<dbReference type="PANTHER" id="PTHR24198:SF165">
    <property type="entry name" value="ANKYRIN REPEAT-CONTAINING PROTEIN-RELATED"/>
    <property type="match status" value="1"/>
</dbReference>
<dbReference type="SMART" id="SM00248">
    <property type="entry name" value="ANK"/>
    <property type="match status" value="9"/>
</dbReference>
<evidence type="ECO:0000313" key="3">
    <source>
        <dbReference type="EMBL" id="OAQ67750.1"/>
    </source>
</evidence>
<dbReference type="Gene3D" id="1.25.40.20">
    <property type="entry name" value="Ankyrin repeat-containing domain"/>
    <property type="match status" value="3"/>
</dbReference>
<dbReference type="SUPFAM" id="SSF48403">
    <property type="entry name" value="Ankyrin repeat"/>
    <property type="match status" value="2"/>
</dbReference>
<dbReference type="KEGG" id="pchm:VFPPC_04101"/>
<organism evidence="3 4">
    <name type="scientific">Pochonia chlamydosporia 170</name>
    <dbReference type="NCBI Taxonomy" id="1380566"/>
    <lineage>
        <taxon>Eukaryota</taxon>
        <taxon>Fungi</taxon>
        <taxon>Dikarya</taxon>
        <taxon>Ascomycota</taxon>
        <taxon>Pezizomycotina</taxon>
        <taxon>Sordariomycetes</taxon>
        <taxon>Hypocreomycetidae</taxon>
        <taxon>Hypocreales</taxon>
        <taxon>Clavicipitaceae</taxon>
        <taxon>Pochonia</taxon>
    </lineage>
</organism>
<dbReference type="RefSeq" id="XP_018144600.1">
    <property type="nucleotide sequence ID" value="XM_018283508.1"/>
</dbReference>